<comment type="caution">
    <text evidence="1">The sequence shown here is derived from an EMBL/GenBank/DDBJ whole genome shotgun (WGS) entry which is preliminary data.</text>
</comment>
<evidence type="ECO:0000313" key="2">
    <source>
        <dbReference type="Proteomes" id="UP001151760"/>
    </source>
</evidence>
<reference evidence="1" key="1">
    <citation type="journal article" date="2022" name="Int. J. Mol. Sci.">
        <title>Draft Genome of Tanacetum Coccineum: Genomic Comparison of Closely Related Tanacetum-Family Plants.</title>
        <authorList>
            <person name="Yamashiro T."/>
            <person name="Shiraishi A."/>
            <person name="Nakayama K."/>
            <person name="Satake H."/>
        </authorList>
    </citation>
    <scope>NUCLEOTIDE SEQUENCE</scope>
</reference>
<dbReference type="EMBL" id="BQNB010013847">
    <property type="protein sequence ID" value="GJT20940.1"/>
    <property type="molecule type" value="Genomic_DNA"/>
</dbReference>
<protein>
    <submittedName>
        <fullName evidence="1">Uncharacterized protein</fullName>
    </submittedName>
</protein>
<evidence type="ECO:0000313" key="1">
    <source>
        <dbReference type="EMBL" id="GJT20940.1"/>
    </source>
</evidence>
<accession>A0ABQ5C1A9</accession>
<proteinExistence type="predicted"/>
<organism evidence="1 2">
    <name type="scientific">Tanacetum coccineum</name>
    <dbReference type="NCBI Taxonomy" id="301880"/>
    <lineage>
        <taxon>Eukaryota</taxon>
        <taxon>Viridiplantae</taxon>
        <taxon>Streptophyta</taxon>
        <taxon>Embryophyta</taxon>
        <taxon>Tracheophyta</taxon>
        <taxon>Spermatophyta</taxon>
        <taxon>Magnoliopsida</taxon>
        <taxon>eudicotyledons</taxon>
        <taxon>Gunneridae</taxon>
        <taxon>Pentapetalae</taxon>
        <taxon>asterids</taxon>
        <taxon>campanulids</taxon>
        <taxon>Asterales</taxon>
        <taxon>Asteraceae</taxon>
        <taxon>Asteroideae</taxon>
        <taxon>Anthemideae</taxon>
        <taxon>Anthemidinae</taxon>
        <taxon>Tanacetum</taxon>
    </lineage>
</organism>
<reference evidence="1" key="2">
    <citation type="submission" date="2022-01" db="EMBL/GenBank/DDBJ databases">
        <authorList>
            <person name="Yamashiro T."/>
            <person name="Shiraishi A."/>
            <person name="Satake H."/>
            <person name="Nakayama K."/>
        </authorList>
    </citation>
    <scope>NUCLEOTIDE SEQUENCE</scope>
</reference>
<gene>
    <name evidence="1" type="ORF">Tco_0890877</name>
</gene>
<dbReference type="Proteomes" id="UP001151760">
    <property type="component" value="Unassembled WGS sequence"/>
</dbReference>
<sequence>MLAIPHLSKAISMAEIVFKGAQKKSKAGICLRTSSHNKHTSFLLSKEAQAESPRESISAIEMLWEWLGIANMDFIQLGGNCRVDEMILARERSGFAGKKVWATYQL</sequence>
<name>A0ABQ5C1A9_9ASTR</name>
<keyword evidence="2" id="KW-1185">Reference proteome</keyword>